<dbReference type="GO" id="GO:0071555">
    <property type="term" value="P:cell wall organization"/>
    <property type="evidence" value="ECO:0007669"/>
    <property type="project" value="UniProtKB-KW"/>
</dbReference>
<feature type="binding site" evidence="16">
    <location>
        <begin position="369"/>
        <end position="371"/>
    </location>
    <ligand>
        <name>substrate</name>
    </ligand>
</feature>
<reference evidence="23 25" key="2">
    <citation type="submission" date="2018-07" db="EMBL/GenBank/DDBJ databases">
        <title>Draft Genome Assemblies for Five Robust Yarrowia lipolytica Strains Exhibiting High Lipid Production and Pentose Sugar Utilization and Sugar Alcohol Secretion from Undetoxified Lignocellulosic Biomass Hydrolysates.</title>
        <authorList>
            <consortium name="DOE Joint Genome Institute"/>
            <person name="Walker C."/>
            <person name="Ryu S."/>
            <person name="Na H."/>
            <person name="Zane M."/>
            <person name="LaButti K."/>
            <person name="Lipzen A."/>
            <person name="Haridas S."/>
            <person name="Barry K."/>
            <person name="Grigoriev I.V."/>
            <person name="Quarterman J."/>
            <person name="Slininger P."/>
            <person name="Dien B."/>
            <person name="Trinh C.T."/>
        </authorList>
    </citation>
    <scope>NUCLEOTIDE SEQUENCE [LARGE SCALE GENOMIC DNA]</scope>
    <source>
        <strain evidence="23 25">YB392</strain>
    </source>
</reference>
<dbReference type="FunFam" id="3.30.310.50:FF:000003">
    <property type="entry name" value="Phosphoacetylglucosamine mutase"/>
    <property type="match status" value="1"/>
</dbReference>
<evidence type="ECO:0000256" key="1">
    <source>
        <dbReference type="ARBA" id="ARBA00000558"/>
    </source>
</evidence>
<evidence type="ECO:0000256" key="10">
    <source>
        <dbReference type="ARBA" id="ARBA00023316"/>
    </source>
</evidence>
<evidence type="ECO:0000256" key="16">
    <source>
        <dbReference type="PIRSR" id="PIRSR016408-2"/>
    </source>
</evidence>
<evidence type="ECO:0000259" key="19">
    <source>
        <dbReference type="Pfam" id="PF02878"/>
    </source>
</evidence>
<evidence type="ECO:0000313" key="22">
    <source>
        <dbReference type="EMBL" id="AOW06142.1"/>
    </source>
</evidence>
<dbReference type="VEuPathDB" id="FungiDB:YALI0_E29579g"/>
<dbReference type="UniPathway" id="UPA00113">
    <property type="reaction ID" value="UER00530"/>
</dbReference>
<comment type="cofactor">
    <cofactor evidence="14 17">
        <name>Mg(2+)</name>
        <dbReference type="ChEBI" id="CHEBI:18420"/>
    </cofactor>
    <text evidence="14 17">Binds 1 Mg(2+) ion per subunit.</text>
</comment>
<feature type="binding site" evidence="17">
    <location>
        <position position="277"/>
    </location>
    <ligand>
        <name>Mg(2+)</name>
        <dbReference type="ChEBI" id="CHEBI:18420"/>
    </ligand>
</feature>
<evidence type="ECO:0000256" key="12">
    <source>
        <dbReference type="ARBA" id="ARBA00032065"/>
    </source>
</evidence>
<dbReference type="PROSITE" id="PS00710">
    <property type="entry name" value="PGM_PMM"/>
    <property type="match status" value="1"/>
</dbReference>
<dbReference type="Pfam" id="PF21404">
    <property type="entry name" value="AMG1_III"/>
    <property type="match status" value="1"/>
</dbReference>
<dbReference type="Pfam" id="PF00408">
    <property type="entry name" value="PGM_PMM_IV"/>
    <property type="match status" value="1"/>
</dbReference>
<dbReference type="EC" id="5.4.2.3" evidence="4 14"/>
<feature type="domain" description="Alpha-D-phosphohexomutase alpha/beta/alpha" evidence="19">
    <location>
        <begin position="116"/>
        <end position="171"/>
    </location>
</feature>
<feature type="binding site" description="via phosphate group" evidence="17">
    <location>
        <position position="62"/>
    </location>
    <ligand>
        <name>Mg(2+)</name>
        <dbReference type="ChEBI" id="CHEBI:18420"/>
    </ligand>
</feature>
<evidence type="ECO:0000256" key="6">
    <source>
        <dbReference type="ARBA" id="ARBA00022723"/>
    </source>
</evidence>
<dbReference type="Proteomes" id="UP000182444">
    <property type="component" value="Chromosome 1E"/>
</dbReference>
<feature type="binding site" evidence="16">
    <location>
        <position position="504"/>
    </location>
    <ligand>
        <name>substrate</name>
    </ligand>
</feature>
<dbReference type="KEGG" id="yli:2911918"/>
<evidence type="ECO:0000259" key="21">
    <source>
        <dbReference type="Pfam" id="PF21405"/>
    </source>
</evidence>
<evidence type="ECO:0000256" key="15">
    <source>
        <dbReference type="PIRSR" id="PIRSR016408-1"/>
    </source>
</evidence>
<dbReference type="Proteomes" id="UP000256601">
    <property type="component" value="Unassembled WGS sequence"/>
</dbReference>
<dbReference type="VEuPathDB" id="FungiDB:YALI1_E35005g"/>
<evidence type="ECO:0000256" key="17">
    <source>
        <dbReference type="PIRSR" id="PIRSR016408-3"/>
    </source>
</evidence>
<keyword evidence="9" id="KW-0119">Carbohydrate metabolism</keyword>
<evidence type="ECO:0000259" key="20">
    <source>
        <dbReference type="Pfam" id="PF21404"/>
    </source>
</evidence>
<comment type="catalytic activity">
    <reaction evidence="1 14">
        <text>N-acetyl-alpha-D-glucosamine 1-phosphate = N-acetyl-D-glucosamine 6-phosphate</text>
        <dbReference type="Rhea" id="RHEA:23804"/>
        <dbReference type="ChEBI" id="CHEBI:57513"/>
        <dbReference type="ChEBI" id="CHEBI:57776"/>
        <dbReference type="EC" id="5.4.2.3"/>
    </reaction>
</comment>
<protein>
    <recommendedName>
        <fullName evidence="4 14">Phosphoacetylglucosamine mutase</fullName>
        <shortName evidence="14">PAGM</shortName>
        <ecNumber evidence="4 14">5.4.2.3</ecNumber>
    </recommendedName>
    <alternativeName>
        <fullName evidence="12 14">Acetylglucosamine phosphomutase</fullName>
    </alternativeName>
    <alternativeName>
        <fullName evidence="11 14">N-acetylglucosamine-phosphate mutase</fullName>
    </alternativeName>
</protein>
<gene>
    <name evidence="23" type="ORF">B0I71DRAFT_118963</name>
    <name evidence="22" type="ORF">YALI1_E35005g</name>
</gene>
<accession>A0A1H6PPB8</accession>
<dbReference type="InterPro" id="IPR016066">
    <property type="entry name" value="A-D-PHexomutase_CS"/>
</dbReference>
<dbReference type="eggNOG" id="KOG2537">
    <property type="taxonomic scope" value="Eukaryota"/>
</dbReference>
<evidence type="ECO:0000259" key="18">
    <source>
        <dbReference type="Pfam" id="PF00408"/>
    </source>
</evidence>
<dbReference type="InterPro" id="IPR049023">
    <property type="entry name" value="AMG1_II"/>
</dbReference>
<dbReference type="GO" id="GO:0005975">
    <property type="term" value="P:carbohydrate metabolic process"/>
    <property type="evidence" value="ECO:0007669"/>
    <property type="project" value="InterPro"/>
</dbReference>
<keyword evidence="8 14" id="KW-0413">Isomerase</keyword>
<evidence type="ECO:0000256" key="3">
    <source>
        <dbReference type="ARBA" id="ARBA00010231"/>
    </source>
</evidence>
<dbReference type="FunFam" id="3.40.120.10:FF:000013">
    <property type="entry name" value="Phosphoacetylglucosamine mutase"/>
    <property type="match status" value="1"/>
</dbReference>
<reference evidence="22 24" key="1">
    <citation type="journal article" date="2016" name="PLoS ONE">
        <title>Sequence Assembly of Yarrowia lipolytica Strain W29/CLIB89 Shows Transposable Element Diversity.</title>
        <authorList>
            <person name="Magnan C."/>
            <person name="Yu J."/>
            <person name="Chang I."/>
            <person name="Jahn E."/>
            <person name="Kanomata Y."/>
            <person name="Wu J."/>
            <person name="Zeller M."/>
            <person name="Oakes M."/>
            <person name="Baldi P."/>
            <person name="Sandmeyer S."/>
        </authorList>
    </citation>
    <scope>NUCLEOTIDE SEQUENCE [LARGE SCALE GENOMIC DNA]</scope>
    <source>
        <strain evidence="22">CLIB89</strain>
        <strain evidence="24">CLIB89(W29)</strain>
    </source>
</reference>
<keyword evidence="6 14" id="KW-0479">Metal-binding</keyword>
<evidence type="ECO:0000313" key="24">
    <source>
        <dbReference type="Proteomes" id="UP000182444"/>
    </source>
</evidence>
<dbReference type="PIRSF" id="PIRSF016408">
    <property type="entry name" value="PAGM"/>
    <property type="match status" value="1"/>
</dbReference>
<dbReference type="RefSeq" id="XP_504558.1">
    <property type="nucleotide sequence ID" value="XM_504558.1"/>
</dbReference>
<evidence type="ECO:0000256" key="5">
    <source>
        <dbReference type="ARBA" id="ARBA00022553"/>
    </source>
</evidence>
<dbReference type="GO" id="GO:0006031">
    <property type="term" value="P:chitin biosynthetic process"/>
    <property type="evidence" value="ECO:0007669"/>
    <property type="project" value="EnsemblFungi"/>
</dbReference>
<dbReference type="SUPFAM" id="SSF53738">
    <property type="entry name" value="Phosphoglucomutase, first 3 domains"/>
    <property type="match status" value="2"/>
</dbReference>
<evidence type="ECO:0000256" key="11">
    <source>
        <dbReference type="ARBA" id="ARBA00031926"/>
    </source>
</evidence>
<evidence type="ECO:0000313" key="25">
    <source>
        <dbReference type="Proteomes" id="UP000256601"/>
    </source>
</evidence>
<dbReference type="Gene3D" id="3.40.120.10">
    <property type="entry name" value="Alpha-D-Glucose-1,6-Bisphosphate, subunit A, domain 3"/>
    <property type="match status" value="2"/>
</dbReference>
<feature type="domain" description="Alpha-D-phosphohexomutase alpha/beta/alpha" evidence="19">
    <location>
        <begin position="53"/>
        <end position="83"/>
    </location>
</feature>
<dbReference type="OrthoDB" id="1928at2759"/>
<dbReference type="FunFam" id="3.40.120.10:FF:000023">
    <property type="entry name" value="Phosphoacetylglucosamine mutase"/>
    <property type="match status" value="1"/>
</dbReference>
<dbReference type="InterPro" id="IPR005844">
    <property type="entry name" value="A-D-PHexomutase_a/b/a-I"/>
</dbReference>
<dbReference type="OMA" id="WEAYATK"/>
<dbReference type="GO" id="GO:0004610">
    <property type="term" value="F:phosphoacetylglucosamine mutase activity"/>
    <property type="evidence" value="ECO:0007669"/>
    <property type="project" value="UniProtKB-UniRule"/>
</dbReference>
<keyword evidence="10" id="KW-0961">Cell wall biogenesis/degradation</keyword>
<feature type="domain" description="Phosphoacetylglucosamine mutase AMG1" evidence="21">
    <location>
        <begin position="204"/>
        <end position="282"/>
    </location>
</feature>
<organism evidence="22 24">
    <name type="scientific">Yarrowia lipolytica</name>
    <name type="common">Candida lipolytica</name>
    <dbReference type="NCBI Taxonomy" id="4952"/>
    <lineage>
        <taxon>Eukaryota</taxon>
        <taxon>Fungi</taxon>
        <taxon>Dikarya</taxon>
        <taxon>Ascomycota</taxon>
        <taxon>Saccharomycotina</taxon>
        <taxon>Dipodascomycetes</taxon>
        <taxon>Dipodascales</taxon>
        <taxon>Dipodascales incertae sedis</taxon>
        <taxon>Yarrowia</taxon>
    </lineage>
</organism>
<feature type="domain" description="Phosphoacetylglucosamine mutase AMG1" evidence="20">
    <location>
        <begin position="296"/>
        <end position="434"/>
    </location>
</feature>
<dbReference type="InterPro" id="IPR005843">
    <property type="entry name" value="A-D-PHexomutase_C"/>
</dbReference>
<dbReference type="InterPro" id="IPR036900">
    <property type="entry name" value="A-D-PHexomutase_C_sf"/>
</dbReference>
<dbReference type="PANTHER" id="PTHR45955">
    <property type="entry name" value="PHOSPHOACETYLGLUCOSAMINE MUTASE"/>
    <property type="match status" value="1"/>
</dbReference>
<dbReference type="GeneID" id="2911918"/>
<dbReference type="EMBL" id="CP017557">
    <property type="protein sequence ID" value="AOW06142.1"/>
    <property type="molecule type" value="Genomic_DNA"/>
</dbReference>
<dbReference type="Pfam" id="PF02878">
    <property type="entry name" value="PGM_PMM_I"/>
    <property type="match status" value="2"/>
</dbReference>
<dbReference type="PANTHER" id="PTHR45955:SF1">
    <property type="entry name" value="PHOSPHOACETYLGLUCOSAMINE MUTASE"/>
    <property type="match status" value="1"/>
</dbReference>
<feature type="binding site" evidence="17">
    <location>
        <position position="275"/>
    </location>
    <ligand>
        <name>Mg(2+)</name>
        <dbReference type="ChEBI" id="CHEBI:18420"/>
    </ligand>
</feature>
<comment type="pathway">
    <text evidence="2 14">Nucleotide-sugar biosynthesis; UDP-N-acetyl-alpha-D-glucosamine biosynthesis; N-acetyl-alpha-D-glucosamine 1-phosphate from alpha-D-glucosamine 6-phosphate (route I): step 2/2.</text>
</comment>
<dbReference type="CDD" id="cd03086">
    <property type="entry name" value="PGM3"/>
    <property type="match status" value="1"/>
</dbReference>
<feature type="binding site" evidence="16">
    <location>
        <begin position="495"/>
        <end position="499"/>
    </location>
    <ligand>
        <name>substrate</name>
    </ligand>
</feature>
<evidence type="ECO:0000256" key="2">
    <source>
        <dbReference type="ARBA" id="ARBA00004865"/>
    </source>
</evidence>
<dbReference type="EMBL" id="KZ858995">
    <property type="protein sequence ID" value="RDW25713.1"/>
    <property type="molecule type" value="Genomic_DNA"/>
</dbReference>
<evidence type="ECO:0000256" key="14">
    <source>
        <dbReference type="PIRNR" id="PIRNR016408"/>
    </source>
</evidence>
<dbReference type="InterPro" id="IPR016657">
    <property type="entry name" value="PAGM"/>
</dbReference>
<dbReference type="GO" id="GO:0000287">
    <property type="term" value="F:magnesium ion binding"/>
    <property type="evidence" value="ECO:0007669"/>
    <property type="project" value="InterPro"/>
</dbReference>
<feature type="domain" description="Alpha-D-phosphohexomutase C-terminal" evidence="18">
    <location>
        <begin position="474"/>
        <end position="519"/>
    </location>
</feature>
<evidence type="ECO:0000256" key="7">
    <source>
        <dbReference type="ARBA" id="ARBA00022842"/>
    </source>
</evidence>
<keyword evidence="5" id="KW-0597">Phosphoprotein</keyword>
<dbReference type="InterPro" id="IPR049022">
    <property type="entry name" value="AMG1_III"/>
</dbReference>
<keyword evidence="7 14" id="KW-0460">Magnesium</keyword>
<evidence type="ECO:0000256" key="8">
    <source>
        <dbReference type="ARBA" id="ARBA00023235"/>
    </source>
</evidence>
<dbReference type="InterPro" id="IPR016055">
    <property type="entry name" value="A-D-PHexomutase_a/b/a-I/II/III"/>
</dbReference>
<evidence type="ECO:0000256" key="4">
    <source>
        <dbReference type="ARBA" id="ARBA00012731"/>
    </source>
</evidence>
<dbReference type="Pfam" id="PF21405">
    <property type="entry name" value="AMG1_II"/>
    <property type="match status" value="1"/>
</dbReference>
<proteinExistence type="inferred from homology"/>
<dbReference type="SUPFAM" id="SSF55957">
    <property type="entry name" value="Phosphoglucomutase, C-terminal domain"/>
    <property type="match status" value="1"/>
</dbReference>
<comment type="similarity">
    <text evidence="3 14">Belongs to the phosphohexose mutase family.</text>
</comment>
<name>A0A1H6PPB8_YARLL</name>
<evidence type="ECO:0000256" key="13">
    <source>
        <dbReference type="ARBA" id="ARBA00059527"/>
    </source>
</evidence>
<feature type="active site" description="Phosphoserine intermediate" evidence="15">
    <location>
        <position position="62"/>
    </location>
</feature>
<comment type="function">
    <text evidence="13 14">Catalyzes the conversion of GlcNAc-6-P into GlcNAc-1-P during the synthesis of uridine diphosphate/UDP-GlcNAc, which is a biosynthetic precursor of chitin and also supplies the amino sugars for N-linked oligosaccharides of glycoproteins.</text>
</comment>
<dbReference type="Gene3D" id="3.30.310.50">
    <property type="entry name" value="Alpha-D-phosphohexomutase, C-terminal domain"/>
    <property type="match status" value="1"/>
</dbReference>
<feature type="binding site" evidence="17">
    <location>
        <position position="279"/>
    </location>
    <ligand>
        <name>Mg(2+)</name>
        <dbReference type="ChEBI" id="CHEBI:18420"/>
    </ligand>
</feature>
<dbReference type="AlphaFoldDB" id="A0A1H6PPB8"/>
<evidence type="ECO:0000256" key="9">
    <source>
        <dbReference type="ARBA" id="ARBA00023277"/>
    </source>
</evidence>
<dbReference type="GO" id="GO:0006048">
    <property type="term" value="P:UDP-N-acetylglucosamine biosynthetic process"/>
    <property type="evidence" value="ECO:0007669"/>
    <property type="project" value="UniProtKB-UniRule"/>
</dbReference>
<evidence type="ECO:0000313" key="23">
    <source>
        <dbReference type="EMBL" id="RDW25713.1"/>
    </source>
</evidence>
<sequence>MSIDDFSKDHPKPDGINFGYGTAGFRMKATLLDSVAFRVGILAALRSQFKKGQTIGVMITASHNPPPDNGVKLVDPLGSMLEASWEVYAAELANAPDNQLQAKVDSLVSKLNIDTSVRAHVVIGRDSRESGPALVAALEDGLKAMNANYNNYGLLTTPQLHYITRAINTKGTPDAYGAPTEEGYYEKLANALKKAVPDLDEPLKCVVDCANGIGAPKLRALAAMLDGTLSVTIVNDQYKEPPMLNMDCGADYVKTNQRLPNGVTPEPYQLLASFDGDADRIVFSYVDDKKAFHLLDGDKIATLVGMYITELSKEADLDLSVGVVQTAYANGSSTKYIVDNLKVPVVCTPTGVKHLHHAAEAFDIGIYFEANGHGTVLFSPAAQIKLQTAPEDCGPVQRRAIDSLLALSDLINQTVGDAISDLLLVLVVLAINRWGPEEWDSAYKDLPNRLDKVVVKDRSLFKTTDAERRLTSPPGLQDKIDEVVKMFNQGRSFVRASGTEDAVRVYAEAASKAEADALSGRVSQFLHAFQ</sequence>